<evidence type="ECO:0000256" key="12">
    <source>
        <dbReference type="SAM" id="Coils"/>
    </source>
</evidence>
<evidence type="ECO:0000256" key="3">
    <source>
        <dbReference type="ARBA" id="ARBA00005712"/>
    </source>
</evidence>
<evidence type="ECO:0000259" key="13">
    <source>
        <dbReference type="Pfam" id="PF02823"/>
    </source>
</evidence>
<comment type="caution">
    <text evidence="14">The sequence shown here is derived from an EMBL/GenBank/DDBJ whole genome shotgun (WGS) entry which is preliminary data.</text>
</comment>
<dbReference type="InterPro" id="IPR036771">
    <property type="entry name" value="ATPsynth_dsu/esu_N"/>
</dbReference>
<evidence type="ECO:0000256" key="5">
    <source>
        <dbReference type="ARBA" id="ARBA00022781"/>
    </source>
</evidence>
<dbReference type="GO" id="GO:0005524">
    <property type="term" value="F:ATP binding"/>
    <property type="evidence" value="ECO:0007669"/>
    <property type="project" value="UniProtKB-UniRule"/>
</dbReference>
<evidence type="ECO:0000256" key="11">
    <source>
        <dbReference type="RuleBase" id="RU003656"/>
    </source>
</evidence>
<comment type="subunit">
    <text evidence="10 11">F-type ATPases have 2 components, CF(1) - the catalytic core - and CF(0) - the membrane proton channel. CF(1) has five subunits: alpha(3), beta(3), gamma(1), delta(1), epsilon(1). CF(0) has three main subunits: a, b and c.</text>
</comment>
<name>A0A7W6W9F8_9PROT</name>
<dbReference type="NCBIfam" id="TIGR01216">
    <property type="entry name" value="ATP_synt_epsi"/>
    <property type="match status" value="1"/>
</dbReference>
<reference evidence="14 15" key="1">
    <citation type="submission" date="2020-08" db="EMBL/GenBank/DDBJ databases">
        <title>Genome sequencing of Purple Non-Sulfur Bacteria from various extreme environments.</title>
        <authorList>
            <person name="Mayer M."/>
        </authorList>
    </citation>
    <scope>NUCLEOTIDE SEQUENCE [LARGE SCALE GENOMIC DNA]</scope>
    <source>
        <strain evidence="14 15">JA131</strain>
    </source>
</reference>
<dbReference type="CDD" id="cd12152">
    <property type="entry name" value="F1-ATPase_delta"/>
    <property type="match status" value="1"/>
</dbReference>
<dbReference type="GO" id="GO:0045259">
    <property type="term" value="C:proton-transporting ATP synthase complex"/>
    <property type="evidence" value="ECO:0007669"/>
    <property type="project" value="UniProtKB-KW"/>
</dbReference>
<keyword evidence="8 10" id="KW-0139">CF(1)</keyword>
<keyword evidence="12" id="KW-0175">Coiled coil</keyword>
<dbReference type="AlphaFoldDB" id="A0A7W6W9F8"/>
<keyword evidence="4 10" id="KW-0813">Transport</keyword>
<comment type="function">
    <text evidence="1 10">Produces ATP from ADP in the presence of a proton gradient across the membrane.</text>
</comment>
<dbReference type="RefSeq" id="WP_184043469.1">
    <property type="nucleotide sequence ID" value="NZ_JACIGK010000008.1"/>
</dbReference>
<evidence type="ECO:0000256" key="9">
    <source>
        <dbReference type="ARBA" id="ARBA00023310"/>
    </source>
</evidence>
<evidence type="ECO:0000313" key="15">
    <source>
        <dbReference type="Proteomes" id="UP000554286"/>
    </source>
</evidence>
<protein>
    <recommendedName>
        <fullName evidence="10">ATP synthase epsilon chain</fullName>
    </recommendedName>
    <alternativeName>
        <fullName evidence="10">ATP synthase F1 sector epsilon subunit</fullName>
    </alternativeName>
    <alternativeName>
        <fullName evidence="10">F-ATPase epsilon subunit</fullName>
    </alternativeName>
</protein>
<keyword evidence="6 10" id="KW-0406">Ion transport</keyword>
<evidence type="ECO:0000256" key="4">
    <source>
        <dbReference type="ARBA" id="ARBA00022448"/>
    </source>
</evidence>
<keyword evidence="10" id="KW-1003">Cell membrane</keyword>
<evidence type="ECO:0000313" key="14">
    <source>
        <dbReference type="EMBL" id="MBB4265773.1"/>
    </source>
</evidence>
<evidence type="ECO:0000256" key="10">
    <source>
        <dbReference type="HAMAP-Rule" id="MF_00530"/>
    </source>
</evidence>
<dbReference type="Gene3D" id="2.60.15.10">
    <property type="entry name" value="F0F1 ATP synthase delta/epsilon subunit, N-terminal"/>
    <property type="match status" value="1"/>
</dbReference>
<keyword evidence="5 10" id="KW-0375">Hydrogen ion transport</keyword>
<dbReference type="InterPro" id="IPR001469">
    <property type="entry name" value="ATP_synth_F1_dsu/esu"/>
</dbReference>
<feature type="domain" description="ATP synthase F1 complex delta/epsilon subunit N-terminal" evidence="13">
    <location>
        <begin position="6"/>
        <end position="84"/>
    </location>
</feature>
<sequence>MTETTEFELVSPARLLMSEPVEMVVVPGVEGDFGVLPRHAPMLSTVRPGVIDVYKGGQVEQRLFIAGGFAEVTEERCTILAEEAFPLTEVSADDARARLDAAREDLEEAETDMAKGRAAQAVVVAEALSRAVGG</sequence>
<dbReference type="GO" id="GO:0012505">
    <property type="term" value="C:endomembrane system"/>
    <property type="evidence" value="ECO:0007669"/>
    <property type="project" value="UniProtKB-SubCell"/>
</dbReference>
<dbReference type="NCBIfam" id="NF001851">
    <property type="entry name" value="PRK00571.2-4"/>
    <property type="match status" value="1"/>
</dbReference>
<dbReference type="Pfam" id="PF02823">
    <property type="entry name" value="ATP-synt_DE_N"/>
    <property type="match status" value="1"/>
</dbReference>
<accession>A0A7W6W9F8</accession>
<evidence type="ECO:0000256" key="1">
    <source>
        <dbReference type="ARBA" id="ARBA00003543"/>
    </source>
</evidence>
<dbReference type="HAMAP" id="MF_00530">
    <property type="entry name" value="ATP_synth_epsil_bac"/>
    <property type="match status" value="1"/>
</dbReference>
<keyword evidence="9 10" id="KW-0066">ATP synthesis</keyword>
<evidence type="ECO:0000256" key="2">
    <source>
        <dbReference type="ARBA" id="ARBA00004184"/>
    </source>
</evidence>
<dbReference type="EMBL" id="JACIGK010000008">
    <property type="protein sequence ID" value="MBB4265773.1"/>
    <property type="molecule type" value="Genomic_DNA"/>
</dbReference>
<dbReference type="GO" id="GO:0005886">
    <property type="term" value="C:plasma membrane"/>
    <property type="evidence" value="ECO:0007669"/>
    <property type="project" value="UniProtKB-SubCell"/>
</dbReference>
<comment type="similarity">
    <text evidence="3 10 11">Belongs to the ATPase epsilon chain family.</text>
</comment>
<proteinExistence type="inferred from homology"/>
<dbReference type="PANTHER" id="PTHR13822">
    <property type="entry name" value="ATP SYNTHASE DELTA/EPSILON CHAIN"/>
    <property type="match status" value="1"/>
</dbReference>
<keyword evidence="15" id="KW-1185">Reference proteome</keyword>
<feature type="coiled-coil region" evidence="12">
    <location>
        <begin position="92"/>
        <end position="119"/>
    </location>
</feature>
<dbReference type="InterPro" id="IPR020546">
    <property type="entry name" value="ATP_synth_F1_dsu/esu_N"/>
</dbReference>
<dbReference type="GO" id="GO:0046933">
    <property type="term" value="F:proton-transporting ATP synthase activity, rotational mechanism"/>
    <property type="evidence" value="ECO:0007669"/>
    <property type="project" value="UniProtKB-UniRule"/>
</dbReference>
<evidence type="ECO:0000256" key="7">
    <source>
        <dbReference type="ARBA" id="ARBA00023136"/>
    </source>
</evidence>
<evidence type="ECO:0000256" key="8">
    <source>
        <dbReference type="ARBA" id="ARBA00023196"/>
    </source>
</evidence>
<keyword evidence="7 10" id="KW-0472">Membrane</keyword>
<evidence type="ECO:0000256" key="6">
    <source>
        <dbReference type="ARBA" id="ARBA00023065"/>
    </source>
</evidence>
<dbReference type="SUPFAM" id="SSF51344">
    <property type="entry name" value="Epsilon subunit of F1F0-ATP synthase N-terminal domain"/>
    <property type="match status" value="1"/>
</dbReference>
<dbReference type="Proteomes" id="UP000554286">
    <property type="component" value="Unassembled WGS sequence"/>
</dbReference>
<comment type="subcellular location">
    <subcellularLocation>
        <location evidence="10">Cell membrane</location>
        <topology evidence="10">Peripheral membrane protein</topology>
    </subcellularLocation>
    <subcellularLocation>
        <location evidence="2">Endomembrane system</location>
        <topology evidence="2">Peripheral membrane protein</topology>
    </subcellularLocation>
</comment>
<gene>
    <name evidence="10" type="primary">atpC</name>
    <name evidence="14" type="ORF">GGD89_001397</name>
</gene>
<dbReference type="PANTHER" id="PTHR13822:SF10">
    <property type="entry name" value="ATP SYNTHASE EPSILON CHAIN, CHLOROPLASTIC"/>
    <property type="match status" value="1"/>
</dbReference>
<organism evidence="14 15">
    <name type="scientific">Roseospira visakhapatnamensis</name>
    <dbReference type="NCBI Taxonomy" id="390880"/>
    <lineage>
        <taxon>Bacteria</taxon>
        <taxon>Pseudomonadati</taxon>
        <taxon>Pseudomonadota</taxon>
        <taxon>Alphaproteobacteria</taxon>
        <taxon>Rhodospirillales</taxon>
        <taxon>Rhodospirillaceae</taxon>
        <taxon>Roseospira</taxon>
    </lineage>
</organism>